<keyword evidence="2" id="KW-1185">Reference proteome</keyword>
<protein>
    <submittedName>
        <fullName evidence="1">Tetratricopeptide repeat protein</fullName>
    </submittedName>
</protein>
<gene>
    <name evidence="1" type="ORF">NKI81_26985</name>
</gene>
<accession>A0ACC6T6L3</accession>
<dbReference type="Proteomes" id="UP001480082">
    <property type="component" value="Unassembled WGS sequence"/>
</dbReference>
<name>A0ACC6T6L3_9HYPH</name>
<evidence type="ECO:0000313" key="1">
    <source>
        <dbReference type="EMBL" id="MER9287545.1"/>
    </source>
</evidence>
<comment type="caution">
    <text evidence="1">The sequence shown here is derived from an EMBL/GenBank/DDBJ whole genome shotgun (WGS) entry which is preliminary data.</text>
</comment>
<sequence length="270" mass="28942">MGDPKLQDQMRRIVTDFNAGRHEQARLLCEEALGRTADDPALNHLMAALLFAKGEISGARIHIHASLAVRTDNASAQLLAGRLARAARDFDEALSHLSRAAALAPDAAVLVERARTLDEAGDRMRALEAWRQVTLADPLSAEAAGRLGRMLFEDGMPADAAPLLERAVNGDAPASAWFDLALVRQDLHDHVGAAAAYRKALEIRPDDAEAAVNLGVALQETGDVDAAMKAYRSAYEQRATTFGIIAMALTSAPHGKLWIDRETLKGLLGG</sequence>
<organism evidence="1 2">
    <name type="scientific">Mesorhizobium australicum</name>
    <dbReference type="NCBI Taxonomy" id="536018"/>
    <lineage>
        <taxon>Bacteria</taxon>
        <taxon>Pseudomonadati</taxon>
        <taxon>Pseudomonadota</taxon>
        <taxon>Alphaproteobacteria</taxon>
        <taxon>Hyphomicrobiales</taxon>
        <taxon>Phyllobacteriaceae</taxon>
        <taxon>Mesorhizobium</taxon>
    </lineage>
</organism>
<dbReference type="EMBL" id="JAMYRI010000022">
    <property type="protein sequence ID" value="MER9287545.1"/>
    <property type="molecule type" value="Genomic_DNA"/>
</dbReference>
<evidence type="ECO:0000313" key="2">
    <source>
        <dbReference type="Proteomes" id="UP001480082"/>
    </source>
</evidence>
<reference evidence="1 2" key="1">
    <citation type="journal article" date="2024" name="Proc. Natl. Acad. Sci. U.S.A.">
        <title>The evolutionary genomics of adaptation to stress in wild rhizobium bacteria.</title>
        <authorList>
            <person name="Kehlet-Delgado H."/>
            <person name="Montoya A.P."/>
            <person name="Jensen K.T."/>
            <person name="Wendlandt C.E."/>
            <person name="Dexheimer C."/>
            <person name="Roberts M."/>
            <person name="Torres Martinez L."/>
            <person name="Friesen M.L."/>
            <person name="Griffitts J.S."/>
            <person name="Porter S.S."/>
        </authorList>
    </citation>
    <scope>NUCLEOTIDE SEQUENCE [LARGE SCALE GENOMIC DNA]</scope>
    <source>
        <strain evidence="1 2">M0468</strain>
    </source>
</reference>
<proteinExistence type="predicted"/>